<protein>
    <submittedName>
        <fullName evidence="1">Uncharacterized protein</fullName>
    </submittedName>
</protein>
<dbReference type="AlphaFoldDB" id="A0A182LWR0"/>
<keyword evidence="2" id="KW-1185">Reference proteome</keyword>
<organism evidence="1 2">
    <name type="scientific">Anopheles culicifacies</name>
    <dbReference type="NCBI Taxonomy" id="139723"/>
    <lineage>
        <taxon>Eukaryota</taxon>
        <taxon>Metazoa</taxon>
        <taxon>Ecdysozoa</taxon>
        <taxon>Arthropoda</taxon>
        <taxon>Hexapoda</taxon>
        <taxon>Insecta</taxon>
        <taxon>Pterygota</taxon>
        <taxon>Neoptera</taxon>
        <taxon>Endopterygota</taxon>
        <taxon>Diptera</taxon>
        <taxon>Nematocera</taxon>
        <taxon>Culicoidea</taxon>
        <taxon>Culicidae</taxon>
        <taxon>Anophelinae</taxon>
        <taxon>Anopheles</taxon>
        <taxon>culicifacies species complex</taxon>
    </lineage>
</organism>
<dbReference type="EMBL" id="AXCM01019380">
    <property type="status" value="NOT_ANNOTATED_CDS"/>
    <property type="molecule type" value="Genomic_DNA"/>
</dbReference>
<reference evidence="2" key="1">
    <citation type="submission" date="2013-09" db="EMBL/GenBank/DDBJ databases">
        <title>The Genome Sequence of Anopheles culicifacies species A.</title>
        <authorList>
            <consortium name="The Broad Institute Genomics Platform"/>
            <person name="Neafsey D.E."/>
            <person name="Besansky N."/>
            <person name="Howell P."/>
            <person name="Walton C."/>
            <person name="Young S.K."/>
            <person name="Zeng Q."/>
            <person name="Gargeya S."/>
            <person name="Fitzgerald M."/>
            <person name="Haas B."/>
            <person name="Abouelleil A."/>
            <person name="Allen A.W."/>
            <person name="Alvarado L."/>
            <person name="Arachchi H.M."/>
            <person name="Berlin A.M."/>
            <person name="Chapman S.B."/>
            <person name="Gainer-Dewar J."/>
            <person name="Goldberg J."/>
            <person name="Griggs A."/>
            <person name="Gujja S."/>
            <person name="Hansen M."/>
            <person name="Howarth C."/>
            <person name="Imamovic A."/>
            <person name="Ireland A."/>
            <person name="Larimer J."/>
            <person name="McCowan C."/>
            <person name="Murphy C."/>
            <person name="Pearson M."/>
            <person name="Poon T.W."/>
            <person name="Priest M."/>
            <person name="Roberts A."/>
            <person name="Saif S."/>
            <person name="Shea T."/>
            <person name="Sisk P."/>
            <person name="Sykes S."/>
            <person name="Wortman J."/>
            <person name="Nusbaum C."/>
            <person name="Birren B."/>
        </authorList>
    </citation>
    <scope>NUCLEOTIDE SEQUENCE [LARGE SCALE GENOMIC DNA]</scope>
    <source>
        <strain evidence="2">A-37</strain>
    </source>
</reference>
<dbReference type="VEuPathDB" id="VectorBase:ACUA003793"/>
<evidence type="ECO:0000313" key="2">
    <source>
        <dbReference type="Proteomes" id="UP000075883"/>
    </source>
</evidence>
<evidence type="ECO:0000313" key="1">
    <source>
        <dbReference type="EnsemblMetazoa" id="ACUA003793-PA"/>
    </source>
</evidence>
<dbReference type="EnsemblMetazoa" id="ACUA003793-RA">
    <property type="protein sequence ID" value="ACUA003793-PA"/>
    <property type="gene ID" value="ACUA003793"/>
</dbReference>
<proteinExistence type="predicted"/>
<name>A0A182LWR0_9DIPT</name>
<reference evidence="1" key="2">
    <citation type="submission" date="2020-05" db="UniProtKB">
        <authorList>
            <consortium name="EnsemblMetazoa"/>
        </authorList>
    </citation>
    <scope>IDENTIFICATION</scope>
    <source>
        <strain evidence="1">A-37</strain>
    </source>
</reference>
<accession>A0A182LWR0</accession>
<sequence>MQISKIELFNRFARTYCRAIAASNTRDALHNLVPSTVPEGSESSGVTYPGAIVQPGDSELPVTEGIPNIAKLSYKDAKALAVEYTNQWDVVRESMFGKWTEKPDSLGRFFIEGD</sequence>
<dbReference type="Proteomes" id="UP000075883">
    <property type="component" value="Unassembled WGS sequence"/>
</dbReference>